<dbReference type="EMBL" id="JAERRC010000040">
    <property type="protein sequence ID" value="MBL0706933.1"/>
    <property type="molecule type" value="Genomic_DNA"/>
</dbReference>
<proteinExistence type="predicted"/>
<reference evidence="2 3" key="1">
    <citation type="submission" date="2021-01" db="EMBL/GenBank/DDBJ databases">
        <title>Genome public.</title>
        <authorList>
            <person name="Liu C."/>
            <person name="Sun Q."/>
        </authorList>
    </citation>
    <scope>NUCLEOTIDE SEQUENCE [LARGE SCALE GENOMIC DNA]</scope>
    <source>
        <strain evidence="2 3">JC656</strain>
    </source>
</reference>
<dbReference type="Proteomes" id="UP000639051">
    <property type="component" value="Unassembled WGS sequence"/>
</dbReference>
<evidence type="ECO:0000313" key="2">
    <source>
        <dbReference type="EMBL" id="MBL0706933.1"/>
    </source>
</evidence>
<evidence type="ECO:0000256" key="1">
    <source>
        <dbReference type="SAM" id="Phobius"/>
    </source>
</evidence>
<organism evidence="2 3">
    <name type="scientific">Sinomonas cellulolyticus</name>
    <dbReference type="NCBI Taxonomy" id="2801916"/>
    <lineage>
        <taxon>Bacteria</taxon>
        <taxon>Bacillati</taxon>
        <taxon>Actinomycetota</taxon>
        <taxon>Actinomycetes</taxon>
        <taxon>Micrococcales</taxon>
        <taxon>Micrococcaceae</taxon>
        <taxon>Sinomonas</taxon>
    </lineage>
</organism>
<name>A0ABS1K632_9MICC</name>
<feature type="transmembrane region" description="Helical" evidence="1">
    <location>
        <begin position="57"/>
        <end position="77"/>
    </location>
</feature>
<protein>
    <recommendedName>
        <fullName evidence="4">DUF4179 domain-containing protein</fullName>
    </recommendedName>
</protein>
<keyword evidence="1" id="KW-0472">Membrane</keyword>
<sequence>MKTDHLLNKLREFDPAPAATAHPTERIRRAARLEQILADRPTETAPERRPRSRWLRWLAVPAAALTLAAAGTVLPMLTGNADEAYASWTAVPDSLSPADQAIAADACVAAGLSMTSPSLEIAERRGEWAALLYIGANSTSATCIAHVPAGASHAGEVSLARNGGKSAEPMGDQFTQNAITEFSDRWALIPNTRPHISFTVGEVGANVEGVSIRTADGETIQASVKNGHYVAWWPGHALGNKTEANGEPTADLEFSLTLTDGQQIPNAQPLKPS</sequence>
<keyword evidence="3" id="KW-1185">Reference proteome</keyword>
<gene>
    <name evidence="2" type="ORF">JJE72_15665</name>
</gene>
<evidence type="ECO:0008006" key="4">
    <source>
        <dbReference type="Google" id="ProtNLM"/>
    </source>
</evidence>
<dbReference type="RefSeq" id="WP_189695185.1">
    <property type="nucleotide sequence ID" value="NZ_BNCM01000019.1"/>
</dbReference>
<evidence type="ECO:0000313" key="3">
    <source>
        <dbReference type="Proteomes" id="UP000639051"/>
    </source>
</evidence>
<keyword evidence="1" id="KW-0812">Transmembrane</keyword>
<comment type="caution">
    <text evidence="2">The sequence shown here is derived from an EMBL/GenBank/DDBJ whole genome shotgun (WGS) entry which is preliminary data.</text>
</comment>
<accession>A0ABS1K632</accession>
<keyword evidence="1" id="KW-1133">Transmembrane helix</keyword>